<dbReference type="AlphaFoldDB" id="F2R9V7"/>
<proteinExistence type="predicted"/>
<dbReference type="HOGENOM" id="CLU_039610_0_0_11"/>
<accession>F2R9V7</accession>
<evidence type="ECO:0000313" key="4">
    <source>
        <dbReference type="EMBL" id="CCA54057.1"/>
    </source>
</evidence>
<evidence type="ECO:0000256" key="2">
    <source>
        <dbReference type="SAM" id="Phobius"/>
    </source>
</evidence>
<feature type="transmembrane region" description="Helical" evidence="2">
    <location>
        <begin position="379"/>
        <end position="399"/>
    </location>
</feature>
<feature type="transmembrane region" description="Helical" evidence="2">
    <location>
        <begin position="339"/>
        <end position="367"/>
    </location>
</feature>
<feature type="transmembrane region" description="Helical" evidence="2">
    <location>
        <begin position="175"/>
        <end position="196"/>
    </location>
</feature>
<dbReference type="PANTHER" id="PTHR30590">
    <property type="entry name" value="INNER MEMBRANE PROTEIN"/>
    <property type="match status" value="1"/>
</dbReference>
<dbReference type="GeneID" id="51861358"/>
<dbReference type="PANTHER" id="PTHR30590:SF2">
    <property type="entry name" value="INNER MEMBRANE PROTEIN"/>
    <property type="match status" value="1"/>
</dbReference>
<feature type="transmembrane region" description="Helical" evidence="2">
    <location>
        <begin position="278"/>
        <end position="296"/>
    </location>
</feature>
<dbReference type="OrthoDB" id="9807744at2"/>
<keyword evidence="5" id="KW-1185">Reference proteome</keyword>
<dbReference type="KEGG" id="sve:SVEN_0770"/>
<dbReference type="STRING" id="953739.SVEN_0770"/>
<keyword evidence="2" id="KW-0472">Membrane</keyword>
<dbReference type="InterPro" id="IPR052529">
    <property type="entry name" value="Bact_Transport_Assoc"/>
</dbReference>
<protein>
    <recommendedName>
        <fullName evidence="3">DUF418 domain-containing protein</fullName>
    </recommendedName>
</protein>
<feature type="region of interest" description="Disordered" evidence="1">
    <location>
        <begin position="1"/>
        <end position="35"/>
    </location>
</feature>
<feature type="transmembrane region" description="Helical" evidence="2">
    <location>
        <begin position="235"/>
        <end position="257"/>
    </location>
</feature>
<dbReference type="Proteomes" id="UP000006854">
    <property type="component" value="Chromosome"/>
</dbReference>
<feature type="transmembrane region" description="Helical" evidence="2">
    <location>
        <begin position="45"/>
        <end position="66"/>
    </location>
</feature>
<feature type="domain" description="DUF418" evidence="3">
    <location>
        <begin position="257"/>
        <end position="416"/>
    </location>
</feature>
<dbReference type="RefSeq" id="WP_015031976.1">
    <property type="nucleotide sequence ID" value="NC_018750.1"/>
</dbReference>
<name>F2R9V7_STRVP</name>
<dbReference type="EMBL" id="FR845719">
    <property type="protein sequence ID" value="CCA54057.1"/>
    <property type="molecule type" value="Genomic_DNA"/>
</dbReference>
<feature type="transmembrane region" description="Helical" evidence="2">
    <location>
        <begin position="126"/>
        <end position="143"/>
    </location>
</feature>
<reference evidence="4 5" key="1">
    <citation type="journal article" date="2011" name="BMC Genomics">
        <title>Genome-wide analysis of the role of GlnR in Streptomyces venezuelae provides new insights into global nitrogen regulation in actinomycetes.</title>
        <authorList>
            <person name="Pullan S.T."/>
            <person name="Bibb M.J."/>
            <person name="Merrick M."/>
        </authorList>
    </citation>
    <scope>NUCLEOTIDE SEQUENCE [LARGE SCALE GENOMIC DNA]</scope>
    <source>
        <strain evidence="4">ATCC 10712</strain>
    </source>
</reference>
<keyword evidence="2" id="KW-0812">Transmembrane</keyword>
<feature type="transmembrane region" description="Helical" evidence="2">
    <location>
        <begin position="86"/>
        <end position="106"/>
    </location>
</feature>
<evidence type="ECO:0000259" key="3">
    <source>
        <dbReference type="Pfam" id="PF04235"/>
    </source>
</evidence>
<evidence type="ECO:0000256" key="1">
    <source>
        <dbReference type="SAM" id="MobiDB-lite"/>
    </source>
</evidence>
<feature type="transmembrane region" description="Helical" evidence="2">
    <location>
        <begin position="149"/>
        <end position="166"/>
    </location>
</feature>
<gene>
    <name evidence="4" type="ordered locus">SVEN_0770</name>
</gene>
<feature type="compositionally biased region" description="Gly residues" evidence="1">
    <location>
        <begin position="20"/>
        <end position="31"/>
    </location>
</feature>
<organism evidence="4 5">
    <name type="scientific">Streptomyces venezuelae (strain ATCC 10712 / CBS 650.69 / DSM 40230 / JCM 4526 / NBRC 13096 / PD 04745)</name>
    <dbReference type="NCBI Taxonomy" id="953739"/>
    <lineage>
        <taxon>Bacteria</taxon>
        <taxon>Bacillati</taxon>
        <taxon>Actinomycetota</taxon>
        <taxon>Actinomycetes</taxon>
        <taxon>Kitasatosporales</taxon>
        <taxon>Streptomycetaceae</taxon>
        <taxon>Streptomyces</taxon>
    </lineage>
</organism>
<evidence type="ECO:0000313" key="5">
    <source>
        <dbReference type="Proteomes" id="UP000006854"/>
    </source>
</evidence>
<dbReference type="PATRIC" id="fig|953739.5.peg.2817"/>
<feature type="transmembrane region" description="Helical" evidence="2">
    <location>
        <begin position="302"/>
        <end position="327"/>
    </location>
</feature>
<dbReference type="Pfam" id="PF04235">
    <property type="entry name" value="DUF418"/>
    <property type="match status" value="1"/>
</dbReference>
<keyword evidence="2" id="KW-1133">Transmembrane helix</keyword>
<sequence length="443" mass="46123">MTLSAAAEPGADDGPVGRAGSAGGAGGAGEGGGERPGARLAQVDALRGFALLGILLVNIGFQASAYHGVGLAEPGFDSPLDGAVRWFVALFFESKFFLLFSFLFGYSFTLQLASAERDGVRFAPRFLRRLTGLFVLGVLHAVLLFSGDILTTYALLGLILFAARRVRPRAAVRTAVILLTVTASLYLLLAAGVFLMGGADVPDAGAAAEAERATQALRGGPGSVIGQHLAELSEFVFALIFLQAPASLAAFFLGLAAGRARALGDLARHRATLVRLQWAGFTVGLLGAGVYAWGNLADAGDAFQILAIGIDLLTAPLLSAAYGATVLRLTQGRFGRRTVALLGPVGSMTLTGYLTQSLVCALLFTGYGAGLVGRVPPAGVLAIALALFAAQVVASRWWLRRYRSGPVEWALRAWTTLSVPPLRREAQDGRPGRGAWTRPGGCG</sequence>
<dbReference type="InterPro" id="IPR007349">
    <property type="entry name" value="DUF418"/>
</dbReference>
<dbReference type="eggNOG" id="COG2311">
    <property type="taxonomic scope" value="Bacteria"/>
</dbReference>